<feature type="transmembrane region" description="Helical" evidence="1">
    <location>
        <begin position="166"/>
        <end position="182"/>
    </location>
</feature>
<feature type="transmembrane region" description="Helical" evidence="1">
    <location>
        <begin position="21"/>
        <end position="47"/>
    </location>
</feature>
<keyword evidence="3" id="KW-1185">Reference proteome</keyword>
<feature type="transmembrane region" description="Helical" evidence="1">
    <location>
        <begin position="98"/>
        <end position="116"/>
    </location>
</feature>
<dbReference type="AlphaFoldDB" id="A0A182VHW2"/>
<accession>A0A182VHW2</accession>
<evidence type="ECO:0000313" key="3">
    <source>
        <dbReference type="Proteomes" id="UP000075903"/>
    </source>
</evidence>
<reference evidence="2" key="1">
    <citation type="submission" date="2020-05" db="UniProtKB">
        <authorList>
            <consortium name="EnsemblMetazoa"/>
        </authorList>
    </citation>
    <scope>IDENTIFICATION</scope>
    <source>
        <strain evidence="2">MAF</strain>
    </source>
</reference>
<dbReference type="VEuPathDB" id="VectorBase:AMEM015245"/>
<dbReference type="VEuPathDB" id="VectorBase:AMEM21_014783"/>
<keyword evidence="1" id="KW-0472">Membrane</keyword>
<feature type="transmembrane region" description="Helical" evidence="1">
    <location>
        <begin position="136"/>
        <end position="154"/>
    </location>
</feature>
<dbReference type="Proteomes" id="UP000075903">
    <property type="component" value="Unassembled WGS sequence"/>
</dbReference>
<evidence type="ECO:0000313" key="2">
    <source>
        <dbReference type="EnsemblMetazoa" id="AMEM015245-PA"/>
    </source>
</evidence>
<proteinExistence type="predicted"/>
<keyword evidence="1" id="KW-0812">Transmembrane</keyword>
<protein>
    <submittedName>
        <fullName evidence="2">Uncharacterized protein</fullName>
    </submittedName>
</protein>
<organism evidence="2 3">
    <name type="scientific">Anopheles merus</name>
    <name type="common">Mosquito</name>
    <dbReference type="NCBI Taxonomy" id="30066"/>
    <lineage>
        <taxon>Eukaryota</taxon>
        <taxon>Metazoa</taxon>
        <taxon>Ecdysozoa</taxon>
        <taxon>Arthropoda</taxon>
        <taxon>Hexapoda</taxon>
        <taxon>Insecta</taxon>
        <taxon>Pterygota</taxon>
        <taxon>Neoptera</taxon>
        <taxon>Endopterygota</taxon>
        <taxon>Diptera</taxon>
        <taxon>Nematocera</taxon>
        <taxon>Culicoidea</taxon>
        <taxon>Culicidae</taxon>
        <taxon>Anophelinae</taxon>
        <taxon>Anopheles</taxon>
    </lineage>
</organism>
<feature type="transmembrane region" description="Helical" evidence="1">
    <location>
        <begin position="67"/>
        <end position="86"/>
    </location>
</feature>
<sequence length="246" mass="26360">MPRNVAPAKKQSKRVQPAPNAVHACASPMSQLSSIATCFGHVVLAAVTGWSLKYLPGPTGAPGGPPAVWLMLWCLLAYSALGIVRYSHPQPGKALRLLYDQAALVARVGPLPLLNAQLYLEPDQTLDPALPYRTGLGYALPLTALVAYGVCNLLRDLNRRHIGEHTATGVLLLNAAGLALAASSTDNYWAMGLVVSFVSKHFLLPVLADRYRIPPALLYTYGLCFYEIFAVNAVADVRAATISVIM</sequence>
<keyword evidence="1" id="KW-1133">Transmembrane helix</keyword>
<name>A0A182VHW2_ANOME</name>
<evidence type="ECO:0000256" key="1">
    <source>
        <dbReference type="SAM" id="Phobius"/>
    </source>
</evidence>
<dbReference type="EnsemblMetazoa" id="AMEM015245-RA">
    <property type="protein sequence ID" value="AMEM015245-PA"/>
    <property type="gene ID" value="AMEM015245"/>
</dbReference>